<dbReference type="AlphaFoldDB" id="A0A4Y2P5Z0"/>
<name>A0A4Y2P5Z0_ARAVE</name>
<evidence type="ECO:0000313" key="2">
    <source>
        <dbReference type="Proteomes" id="UP000499080"/>
    </source>
</evidence>
<sequence length="84" mass="10060">MNLKERTDPTENEKFPNDVYFAIRSTNKFWPGTWSALTNPHQFEQNSVELTRGHEIKEKVRIQWTLGKIHLHNIFEIETSQRYS</sequence>
<organism evidence="1 2">
    <name type="scientific">Araneus ventricosus</name>
    <name type="common">Orbweaver spider</name>
    <name type="synonym">Epeira ventricosa</name>
    <dbReference type="NCBI Taxonomy" id="182803"/>
    <lineage>
        <taxon>Eukaryota</taxon>
        <taxon>Metazoa</taxon>
        <taxon>Ecdysozoa</taxon>
        <taxon>Arthropoda</taxon>
        <taxon>Chelicerata</taxon>
        <taxon>Arachnida</taxon>
        <taxon>Araneae</taxon>
        <taxon>Araneomorphae</taxon>
        <taxon>Entelegynae</taxon>
        <taxon>Araneoidea</taxon>
        <taxon>Araneidae</taxon>
        <taxon>Araneus</taxon>
    </lineage>
</organism>
<proteinExistence type="predicted"/>
<gene>
    <name evidence="1" type="ORF">AVEN_275113_1</name>
</gene>
<keyword evidence="2" id="KW-1185">Reference proteome</keyword>
<dbReference type="Proteomes" id="UP000499080">
    <property type="component" value="Unassembled WGS sequence"/>
</dbReference>
<protein>
    <submittedName>
        <fullName evidence="1">Uncharacterized protein</fullName>
    </submittedName>
</protein>
<comment type="caution">
    <text evidence="1">The sequence shown here is derived from an EMBL/GenBank/DDBJ whole genome shotgun (WGS) entry which is preliminary data.</text>
</comment>
<reference evidence="1 2" key="1">
    <citation type="journal article" date="2019" name="Sci. Rep.">
        <title>Orb-weaving spider Araneus ventricosus genome elucidates the spidroin gene catalogue.</title>
        <authorList>
            <person name="Kono N."/>
            <person name="Nakamura H."/>
            <person name="Ohtoshi R."/>
            <person name="Moran D.A.P."/>
            <person name="Shinohara A."/>
            <person name="Yoshida Y."/>
            <person name="Fujiwara M."/>
            <person name="Mori M."/>
            <person name="Tomita M."/>
            <person name="Arakawa K."/>
        </authorList>
    </citation>
    <scope>NUCLEOTIDE SEQUENCE [LARGE SCALE GENOMIC DNA]</scope>
</reference>
<dbReference type="EMBL" id="BGPR01010494">
    <property type="protein sequence ID" value="GBN46462.1"/>
    <property type="molecule type" value="Genomic_DNA"/>
</dbReference>
<dbReference type="OrthoDB" id="6753017at2759"/>
<accession>A0A4Y2P5Z0</accession>
<evidence type="ECO:0000313" key="1">
    <source>
        <dbReference type="EMBL" id="GBN46462.1"/>
    </source>
</evidence>